<feature type="region of interest" description="Disordered" evidence="1">
    <location>
        <begin position="1"/>
        <end position="101"/>
    </location>
</feature>
<proteinExistence type="predicted"/>
<evidence type="ECO:0000313" key="3">
    <source>
        <dbReference type="Proteomes" id="UP001054945"/>
    </source>
</evidence>
<dbReference type="AlphaFoldDB" id="A0AAV4VQ11"/>
<dbReference type="EMBL" id="BPLR01014881">
    <property type="protein sequence ID" value="GIY72005.1"/>
    <property type="molecule type" value="Genomic_DNA"/>
</dbReference>
<evidence type="ECO:0000313" key="2">
    <source>
        <dbReference type="EMBL" id="GIY72005.1"/>
    </source>
</evidence>
<feature type="compositionally biased region" description="Polar residues" evidence="1">
    <location>
        <begin position="22"/>
        <end position="37"/>
    </location>
</feature>
<name>A0AAV4VQ11_CAEEX</name>
<dbReference type="Proteomes" id="UP001054945">
    <property type="component" value="Unassembled WGS sequence"/>
</dbReference>
<protein>
    <submittedName>
        <fullName evidence="2">Uncharacterized protein</fullName>
    </submittedName>
</protein>
<accession>A0AAV4VQ11</accession>
<comment type="caution">
    <text evidence="2">The sequence shown here is derived from an EMBL/GenBank/DDBJ whole genome shotgun (WGS) entry which is preliminary data.</text>
</comment>
<reference evidence="2 3" key="1">
    <citation type="submission" date="2021-06" db="EMBL/GenBank/DDBJ databases">
        <title>Caerostris extrusa draft genome.</title>
        <authorList>
            <person name="Kono N."/>
            <person name="Arakawa K."/>
        </authorList>
    </citation>
    <scope>NUCLEOTIDE SEQUENCE [LARGE SCALE GENOMIC DNA]</scope>
</reference>
<feature type="compositionally biased region" description="Basic and acidic residues" evidence="1">
    <location>
        <begin position="40"/>
        <end position="50"/>
    </location>
</feature>
<feature type="compositionally biased region" description="Polar residues" evidence="1">
    <location>
        <begin position="65"/>
        <end position="76"/>
    </location>
</feature>
<evidence type="ECO:0000256" key="1">
    <source>
        <dbReference type="SAM" id="MobiDB-lite"/>
    </source>
</evidence>
<organism evidence="2 3">
    <name type="scientific">Caerostris extrusa</name>
    <name type="common">Bark spider</name>
    <name type="synonym">Caerostris bankana</name>
    <dbReference type="NCBI Taxonomy" id="172846"/>
    <lineage>
        <taxon>Eukaryota</taxon>
        <taxon>Metazoa</taxon>
        <taxon>Ecdysozoa</taxon>
        <taxon>Arthropoda</taxon>
        <taxon>Chelicerata</taxon>
        <taxon>Arachnida</taxon>
        <taxon>Araneae</taxon>
        <taxon>Araneomorphae</taxon>
        <taxon>Entelegynae</taxon>
        <taxon>Araneoidea</taxon>
        <taxon>Araneidae</taxon>
        <taxon>Caerostris</taxon>
    </lineage>
</organism>
<keyword evidence="3" id="KW-1185">Reference proteome</keyword>
<sequence length="109" mass="12109">MTTDLIIGTETENVKDPITNAPAHQNPTSRNKSTTSQQKRKNESDTEGFHKVPKHLTFKPPKGHTSVSNPFISFPTNPQPTDFPEDPAPPAPLARRPRIPPFFVLAKND</sequence>
<gene>
    <name evidence="2" type="ORF">CEXT_60511</name>
</gene>